<organism evidence="2 3">
    <name type="scientific">Mycobacterium lehmannii</name>
    <dbReference type="NCBI Taxonomy" id="2048550"/>
    <lineage>
        <taxon>Bacteria</taxon>
        <taxon>Bacillati</taxon>
        <taxon>Actinomycetota</taxon>
        <taxon>Actinomycetes</taxon>
        <taxon>Mycobacteriales</taxon>
        <taxon>Mycobacteriaceae</taxon>
        <taxon>Mycobacterium</taxon>
    </lineage>
</organism>
<dbReference type="EMBL" id="LQIR01000040">
    <property type="protein sequence ID" value="KUI11451.1"/>
    <property type="molecule type" value="Genomic_DNA"/>
</dbReference>
<evidence type="ECO:0000313" key="2">
    <source>
        <dbReference type="EMBL" id="KUI11451.1"/>
    </source>
</evidence>
<dbReference type="AlphaFoldDB" id="A0A101A211"/>
<accession>A0A101A211</accession>
<comment type="caution">
    <text evidence="2">The sequence shown here is derived from an EMBL/GenBank/DDBJ whole genome shotgun (WGS) entry which is preliminary data.</text>
</comment>
<sequence length="78" mass="8707">MSPATEEPIVADPVTVIHLLDPPAAARYINMSPETMRVWRSTGTGPPFIRIASNPVRYRVSDLDAWRDGLRISTDDQD</sequence>
<dbReference type="InterPro" id="IPR041657">
    <property type="entry name" value="HTH_17"/>
</dbReference>
<proteinExistence type="predicted"/>
<feature type="domain" description="Helix-turn-helix" evidence="1">
    <location>
        <begin position="19"/>
        <end position="68"/>
    </location>
</feature>
<keyword evidence="3" id="KW-1185">Reference proteome</keyword>
<gene>
    <name evidence="2" type="ORF">AU192_01310</name>
</gene>
<dbReference type="Pfam" id="PF12728">
    <property type="entry name" value="HTH_17"/>
    <property type="match status" value="1"/>
</dbReference>
<dbReference type="SUPFAM" id="SSF46955">
    <property type="entry name" value="Putative DNA-binding domain"/>
    <property type="match status" value="1"/>
</dbReference>
<reference evidence="2 3" key="1">
    <citation type="submission" date="2016-01" db="EMBL/GenBank/DDBJ databases">
        <authorList>
            <consortium name="TB Trials Study Group"/>
            <person name="Sutton G."/>
            <person name="Brinkac L."/>
            <person name="Sanka R."/>
            <person name="Adams M."/>
            <person name="Lau E.L."/>
            <person name="Macaden R."/>
            <person name="Grewal H.M.S."/>
        </authorList>
    </citation>
    <scope>NUCLEOTIDE SEQUENCE [LARGE SCALE GENOMIC DNA]</scope>
    <source>
        <strain evidence="2 3">IS-1744</strain>
    </source>
</reference>
<protein>
    <recommendedName>
        <fullName evidence="1">Helix-turn-helix domain-containing protein</fullName>
    </recommendedName>
</protein>
<evidence type="ECO:0000259" key="1">
    <source>
        <dbReference type="Pfam" id="PF12728"/>
    </source>
</evidence>
<name>A0A101A211_9MYCO</name>
<dbReference type="Proteomes" id="UP000053707">
    <property type="component" value="Unassembled WGS sequence"/>
</dbReference>
<dbReference type="InterPro" id="IPR009061">
    <property type="entry name" value="DNA-bd_dom_put_sf"/>
</dbReference>
<evidence type="ECO:0000313" key="3">
    <source>
        <dbReference type="Proteomes" id="UP000053707"/>
    </source>
</evidence>